<sequence>MLVLGQVCSGCEEAELNWLTTDWVLAMSRWSTAICSHSMDVIWSMMLHCNGSPQLSCGLCSTGCAAALVESKEVLVDYASPDVGISVKRVDSSPVCGGIALDDGDLNQKTCSPAIVLGMFLRRMGLSLSRGSPHRPLISTGVDGDAISVELGLNPGVDGSTSESIAWIARKYSLVDVVDGLLNKAPFEFQEVRSIPLSGCPVKGSEASVAEAEMICDSGRGLELALPNVDPYAGDPLSDDYGIQQSPDHHMPCCSKASCAPVGPSSGNVATVQGLSPCNPCSGDPAGLANRSIPSPAPVTGCSRLPYALSQARTDAPQVVLRTAIFADFVTSYYFLVLIEDWISLPVLLAA</sequence>
<protein>
    <submittedName>
        <fullName evidence="1">Uncharacterized protein</fullName>
    </submittedName>
</protein>
<gene>
    <name evidence="1" type="ORF">Nepgr_030926</name>
</gene>
<evidence type="ECO:0000313" key="2">
    <source>
        <dbReference type="Proteomes" id="UP001279734"/>
    </source>
</evidence>
<evidence type="ECO:0000313" key="1">
    <source>
        <dbReference type="EMBL" id="GMH29083.1"/>
    </source>
</evidence>
<accession>A0AAD3Y4P6</accession>
<dbReference type="AlphaFoldDB" id="A0AAD3Y4P6"/>
<name>A0AAD3Y4P6_NEPGR</name>
<dbReference type="EMBL" id="BSYO01000035">
    <property type="protein sequence ID" value="GMH29083.1"/>
    <property type="molecule type" value="Genomic_DNA"/>
</dbReference>
<dbReference type="Proteomes" id="UP001279734">
    <property type="component" value="Unassembled WGS sequence"/>
</dbReference>
<keyword evidence="2" id="KW-1185">Reference proteome</keyword>
<organism evidence="1 2">
    <name type="scientific">Nepenthes gracilis</name>
    <name type="common">Slender pitcher plant</name>
    <dbReference type="NCBI Taxonomy" id="150966"/>
    <lineage>
        <taxon>Eukaryota</taxon>
        <taxon>Viridiplantae</taxon>
        <taxon>Streptophyta</taxon>
        <taxon>Embryophyta</taxon>
        <taxon>Tracheophyta</taxon>
        <taxon>Spermatophyta</taxon>
        <taxon>Magnoliopsida</taxon>
        <taxon>eudicotyledons</taxon>
        <taxon>Gunneridae</taxon>
        <taxon>Pentapetalae</taxon>
        <taxon>Caryophyllales</taxon>
        <taxon>Nepenthaceae</taxon>
        <taxon>Nepenthes</taxon>
    </lineage>
</organism>
<comment type="caution">
    <text evidence="1">The sequence shown here is derived from an EMBL/GenBank/DDBJ whole genome shotgun (WGS) entry which is preliminary data.</text>
</comment>
<proteinExistence type="predicted"/>
<reference evidence="1" key="1">
    <citation type="submission" date="2023-05" db="EMBL/GenBank/DDBJ databases">
        <title>Nepenthes gracilis genome sequencing.</title>
        <authorList>
            <person name="Fukushima K."/>
        </authorList>
    </citation>
    <scope>NUCLEOTIDE SEQUENCE</scope>
    <source>
        <strain evidence="1">SING2019-196</strain>
    </source>
</reference>